<evidence type="ECO:0000256" key="2">
    <source>
        <dbReference type="ARBA" id="ARBA00023125"/>
    </source>
</evidence>
<feature type="compositionally biased region" description="Basic and acidic residues" evidence="5">
    <location>
        <begin position="249"/>
        <end position="258"/>
    </location>
</feature>
<dbReference type="FunFam" id="1.10.30.10:FF:000007">
    <property type="entry name" value="Transcription factor SOX"/>
    <property type="match status" value="1"/>
</dbReference>
<feature type="domain" description="HMG box" evidence="6">
    <location>
        <begin position="118"/>
        <end position="186"/>
    </location>
</feature>
<evidence type="ECO:0000313" key="8">
    <source>
        <dbReference type="WBParaSite" id="Pan_g18523.t1"/>
    </source>
</evidence>
<feature type="region of interest" description="Disordered" evidence="5">
    <location>
        <begin position="348"/>
        <end position="385"/>
    </location>
</feature>
<dbReference type="GO" id="GO:0030182">
    <property type="term" value="P:neuron differentiation"/>
    <property type="evidence" value="ECO:0007669"/>
    <property type="project" value="TreeGrafter"/>
</dbReference>
<dbReference type="InterPro" id="IPR009071">
    <property type="entry name" value="HMG_box_dom"/>
</dbReference>
<organism evidence="7 8">
    <name type="scientific">Panagrellus redivivus</name>
    <name type="common">Microworm</name>
    <dbReference type="NCBI Taxonomy" id="6233"/>
    <lineage>
        <taxon>Eukaryota</taxon>
        <taxon>Metazoa</taxon>
        <taxon>Ecdysozoa</taxon>
        <taxon>Nematoda</taxon>
        <taxon>Chromadorea</taxon>
        <taxon>Rhabditida</taxon>
        <taxon>Tylenchina</taxon>
        <taxon>Panagrolaimomorpha</taxon>
        <taxon>Panagrolaimoidea</taxon>
        <taxon>Panagrolaimidae</taxon>
        <taxon>Panagrellus</taxon>
    </lineage>
</organism>
<dbReference type="GO" id="GO:0000978">
    <property type="term" value="F:RNA polymerase II cis-regulatory region sequence-specific DNA binding"/>
    <property type="evidence" value="ECO:0007669"/>
    <property type="project" value="TreeGrafter"/>
</dbReference>
<dbReference type="InterPro" id="IPR036910">
    <property type="entry name" value="HMG_box_dom_sf"/>
</dbReference>
<evidence type="ECO:0000259" key="6">
    <source>
        <dbReference type="PROSITE" id="PS50118"/>
    </source>
</evidence>
<dbReference type="SMART" id="SM00398">
    <property type="entry name" value="HMG"/>
    <property type="match status" value="1"/>
</dbReference>
<dbReference type="Proteomes" id="UP000492821">
    <property type="component" value="Unassembled WGS sequence"/>
</dbReference>
<keyword evidence="7" id="KW-1185">Reference proteome</keyword>
<dbReference type="GO" id="GO:0000122">
    <property type="term" value="P:negative regulation of transcription by RNA polymerase II"/>
    <property type="evidence" value="ECO:0007669"/>
    <property type="project" value="TreeGrafter"/>
</dbReference>
<proteinExistence type="predicted"/>
<feature type="compositionally biased region" description="Polar residues" evidence="5">
    <location>
        <begin position="348"/>
        <end position="365"/>
    </location>
</feature>
<dbReference type="Gene3D" id="1.10.30.10">
    <property type="entry name" value="High mobility group box domain"/>
    <property type="match status" value="1"/>
</dbReference>
<sequence>MLDLSTPTAGVSTDHKAQGLPDFKDFGLGHANPQGFEGFSSLLQTHPDLASQMAAVDYQNAALQQQRDQMALFPWMNPTQNQGMENGGFGGPMKFEPEKPSRTPYSDATNSKKTNGHIKRPMNAFMVWSQMERRKICEHQPDMHNAEISKQLGNRWRQLTEEEKAPFVAEAERLRQMHMQEYPDYKYKPRKKAKKNPPASKAGNDNNPNASGNVQVSNAQAQQNGGKKTAPKRPLSQASIGLTIGGGPPEHHYPVGKSMKIDHDGVRLSNGQQSIPFAQHQAEQLMSTQHLSPGDYCNSGMGHPLTPESGIYDADCGYYKQHPRIVKQEYMMGMSDPFSHYYATCPPSTSTASGANNSPSTTSSIEQDEQRSHSNGSSGYHSNLAEMDSFGTSVSNVSYGHPGFEYGPPQGAFAHHQMGPGFDHHQQRPGQHQQLDFLWAQNPEAASAAAFWHQQQQQQQMPQQQQPMAPSYM</sequence>
<feature type="region of interest" description="Disordered" evidence="5">
    <location>
        <begin position="98"/>
        <end position="117"/>
    </location>
</feature>
<keyword evidence="3 4" id="KW-0539">Nucleus</keyword>
<evidence type="ECO:0000256" key="1">
    <source>
        <dbReference type="ARBA" id="ARBA00004123"/>
    </source>
</evidence>
<dbReference type="GO" id="GO:0001228">
    <property type="term" value="F:DNA-binding transcription activator activity, RNA polymerase II-specific"/>
    <property type="evidence" value="ECO:0007669"/>
    <property type="project" value="TreeGrafter"/>
</dbReference>
<protein>
    <submittedName>
        <fullName evidence="8">HMG box domain-containing protein</fullName>
    </submittedName>
</protein>
<dbReference type="Pfam" id="PF00505">
    <property type="entry name" value="HMG_box"/>
    <property type="match status" value="1"/>
</dbReference>
<feature type="DNA-binding region" description="HMG box" evidence="4">
    <location>
        <begin position="118"/>
        <end position="186"/>
    </location>
</feature>
<reference evidence="8" key="2">
    <citation type="submission" date="2020-10" db="UniProtKB">
        <authorList>
            <consortium name="WormBaseParasite"/>
        </authorList>
    </citation>
    <scope>IDENTIFICATION</scope>
</reference>
<reference evidence="7" key="1">
    <citation type="journal article" date="2013" name="Genetics">
        <title>The draft genome and transcriptome of Panagrellus redivivus are shaped by the harsh demands of a free-living lifestyle.</title>
        <authorList>
            <person name="Srinivasan J."/>
            <person name="Dillman A.R."/>
            <person name="Macchietto M.G."/>
            <person name="Heikkinen L."/>
            <person name="Lakso M."/>
            <person name="Fracchia K.M."/>
            <person name="Antoshechkin I."/>
            <person name="Mortazavi A."/>
            <person name="Wong G."/>
            <person name="Sternberg P.W."/>
        </authorList>
    </citation>
    <scope>NUCLEOTIDE SEQUENCE [LARGE SCALE GENOMIC DNA]</scope>
    <source>
        <strain evidence="7">MT8872</strain>
    </source>
</reference>
<evidence type="ECO:0000256" key="5">
    <source>
        <dbReference type="SAM" id="MobiDB-lite"/>
    </source>
</evidence>
<dbReference type="WBParaSite" id="Pan_g18523.t1">
    <property type="protein sequence ID" value="Pan_g18523.t1"/>
    <property type="gene ID" value="Pan_g18523"/>
</dbReference>
<dbReference type="GO" id="GO:0007420">
    <property type="term" value="P:brain development"/>
    <property type="evidence" value="ECO:0007669"/>
    <property type="project" value="TreeGrafter"/>
</dbReference>
<evidence type="ECO:0000256" key="3">
    <source>
        <dbReference type="ARBA" id="ARBA00023242"/>
    </source>
</evidence>
<evidence type="ECO:0000313" key="7">
    <source>
        <dbReference type="Proteomes" id="UP000492821"/>
    </source>
</evidence>
<dbReference type="PANTHER" id="PTHR10270">
    <property type="entry name" value="SOX TRANSCRIPTION FACTOR"/>
    <property type="match status" value="1"/>
</dbReference>
<dbReference type="GO" id="GO:0005634">
    <property type="term" value="C:nucleus"/>
    <property type="evidence" value="ECO:0007669"/>
    <property type="project" value="UniProtKB-SubCell"/>
</dbReference>
<accession>A0A7E4VA82</accession>
<dbReference type="InterPro" id="IPR050140">
    <property type="entry name" value="SRY-related_HMG-box_TF-like"/>
</dbReference>
<dbReference type="SUPFAM" id="SSF47095">
    <property type="entry name" value="HMG-box"/>
    <property type="match status" value="1"/>
</dbReference>
<evidence type="ECO:0000256" key="4">
    <source>
        <dbReference type="PROSITE-ProRule" id="PRU00267"/>
    </source>
</evidence>
<dbReference type="CDD" id="cd22029">
    <property type="entry name" value="HMG-box_SoxC"/>
    <property type="match status" value="1"/>
</dbReference>
<dbReference type="PROSITE" id="PS50118">
    <property type="entry name" value="HMG_BOX_2"/>
    <property type="match status" value="1"/>
</dbReference>
<feature type="compositionally biased region" description="Low complexity" evidence="5">
    <location>
        <begin position="212"/>
        <end position="226"/>
    </location>
</feature>
<comment type="subcellular location">
    <subcellularLocation>
        <location evidence="1">Nucleus</location>
    </subcellularLocation>
</comment>
<dbReference type="PANTHER" id="PTHR10270:SF323">
    <property type="entry name" value="TRANSCRIPTION FACTOR SOX-14-RELATED"/>
    <property type="match status" value="1"/>
</dbReference>
<keyword evidence="2 4" id="KW-0238">DNA-binding</keyword>
<name>A0A7E4VA82_PANRE</name>
<feature type="region of interest" description="Disordered" evidence="5">
    <location>
        <begin position="181"/>
        <end position="258"/>
    </location>
</feature>
<feature type="compositionally biased region" description="Polar residues" evidence="5">
    <location>
        <begin position="103"/>
        <end position="113"/>
    </location>
</feature>
<feature type="compositionally biased region" description="Low complexity" evidence="5">
    <location>
        <begin position="373"/>
        <end position="383"/>
    </location>
</feature>
<dbReference type="AlphaFoldDB" id="A0A7E4VA82"/>